<keyword evidence="2" id="KW-1185">Reference proteome</keyword>
<dbReference type="AlphaFoldDB" id="A0A6S7G286"/>
<name>A0A6S7G286_PARCT</name>
<dbReference type="SUPFAM" id="SSF48452">
    <property type="entry name" value="TPR-like"/>
    <property type="match status" value="1"/>
</dbReference>
<dbReference type="EMBL" id="CACRXK020000930">
    <property type="protein sequence ID" value="CAB3985845.1"/>
    <property type="molecule type" value="Genomic_DNA"/>
</dbReference>
<evidence type="ECO:0000313" key="1">
    <source>
        <dbReference type="EMBL" id="CAB3985845.1"/>
    </source>
</evidence>
<accession>A0A6S7G286</accession>
<dbReference type="Gene3D" id="1.25.40.10">
    <property type="entry name" value="Tetratricopeptide repeat domain"/>
    <property type="match status" value="1"/>
</dbReference>
<dbReference type="InterPro" id="IPR011990">
    <property type="entry name" value="TPR-like_helical_dom_sf"/>
</dbReference>
<dbReference type="Proteomes" id="UP001152795">
    <property type="component" value="Unassembled WGS sequence"/>
</dbReference>
<evidence type="ECO:0000313" key="2">
    <source>
        <dbReference type="Proteomes" id="UP001152795"/>
    </source>
</evidence>
<proteinExistence type="predicted"/>
<comment type="caution">
    <text evidence="1">The sequence shown here is derived from an EMBL/GenBank/DDBJ whole genome shotgun (WGS) entry which is preliminary data.</text>
</comment>
<protein>
    <submittedName>
        <fullName evidence="1">Uncharacterized protein LOC111344585</fullName>
    </submittedName>
</protein>
<gene>
    <name evidence="1" type="ORF">PACLA_8A055365</name>
</gene>
<reference evidence="1" key="1">
    <citation type="submission" date="2020-04" db="EMBL/GenBank/DDBJ databases">
        <authorList>
            <person name="Alioto T."/>
            <person name="Alioto T."/>
            <person name="Gomez Garrido J."/>
        </authorList>
    </citation>
    <scope>NUCLEOTIDE SEQUENCE</scope>
    <source>
        <strain evidence="1">A484AB</strain>
    </source>
</reference>
<dbReference type="OrthoDB" id="5984954at2759"/>
<organism evidence="1 2">
    <name type="scientific">Paramuricea clavata</name>
    <name type="common">Red gorgonian</name>
    <name type="synonym">Violescent sea-whip</name>
    <dbReference type="NCBI Taxonomy" id="317549"/>
    <lineage>
        <taxon>Eukaryota</taxon>
        <taxon>Metazoa</taxon>
        <taxon>Cnidaria</taxon>
        <taxon>Anthozoa</taxon>
        <taxon>Octocorallia</taxon>
        <taxon>Malacalcyonacea</taxon>
        <taxon>Plexauridae</taxon>
        <taxon>Paramuricea</taxon>
    </lineage>
</organism>
<sequence length="475" mass="53771">MSKVKTEFCSSVKPVRRKISPPRLVLIHSPSEPIENGKNRRKFPSSKDCCVKVCAVHVVNSESGSKQERVSIRYECGGQSTLENNNSLINGPTYLLGISSITRYPTDEQLVDLPTYKVCQYHPLNYCTFSHIQPGDYGFWFRFFGKSCRFHIMITLKLHKHGHNDKIVSTIELDITNIEKCTINRNISMKSSNSKSHGCSLYSEKVYIDIMEKLQHLQEHCLWEKCISVGDEISSSEKGKSDIKACILLEQSKAVCHQGKFAMAKLLIKQALEAIPAKSQNKDLLIARAYTCLSLCHHSDMSLGNAEECLKIASEKLINFKPCEDTGDLHYNEGWLLISFLLKVPNFNKGLIAEAKEKLEKAISHYQESYNSKHARITNKIHSTQLCIAILFLFANPENDSVVIAEEMISTLSDAHLYQETKCRFSFVKALLLQCQYSNEAAIRNAKHALDLAKICGLHVEKQLIVKCLKSLEYM</sequence>